<reference evidence="1 2" key="1">
    <citation type="submission" date="2023-02" db="EMBL/GenBank/DDBJ databases">
        <title>Complete genome sequence of a novel bacterium Oceanimonas sp. NTOU-MSR1 isolated from marine coast sediment.</title>
        <authorList>
            <person name="Yang H.-T."/>
            <person name="Chen Y.-L."/>
            <person name="Ho Y.-N."/>
        </authorList>
    </citation>
    <scope>NUCLEOTIDE SEQUENCE [LARGE SCALE GENOMIC DNA]</scope>
    <source>
        <strain evidence="1 2">NTOU-MSR1</strain>
    </source>
</reference>
<dbReference type="InterPro" id="IPR045508">
    <property type="entry name" value="DUF6482"/>
</dbReference>
<dbReference type="RefSeq" id="WP_306761969.1">
    <property type="nucleotide sequence ID" value="NZ_CP118224.1"/>
</dbReference>
<evidence type="ECO:0000313" key="1">
    <source>
        <dbReference type="EMBL" id="WMC10692.1"/>
    </source>
</evidence>
<sequence>MWDTHILLRQHATIDTLRIHAHDMSLYTVEAEIGGECRPLADGGSTLTFRSIEHVRERLGPLNVARCVLVQSSPYQEMVGQTAHTAPPMELALAWPGWQAEG</sequence>
<name>A0AA50KPE7_9GAMM</name>
<keyword evidence="2" id="KW-1185">Reference proteome</keyword>
<dbReference type="Proteomes" id="UP001223802">
    <property type="component" value="Chromosome"/>
</dbReference>
<protein>
    <submittedName>
        <fullName evidence="1">DUF6482 family protein</fullName>
    </submittedName>
</protein>
<dbReference type="EMBL" id="CP118224">
    <property type="protein sequence ID" value="WMC10692.1"/>
    <property type="molecule type" value="Genomic_DNA"/>
</dbReference>
<dbReference type="AlphaFoldDB" id="A0AA50KPE7"/>
<dbReference type="Pfam" id="PF20090">
    <property type="entry name" value="DUF6482"/>
    <property type="match status" value="1"/>
</dbReference>
<accession>A0AA50KPE7</accession>
<organism evidence="1 2">
    <name type="scientific">Oceanimonas pelagia</name>
    <dbReference type="NCBI Taxonomy" id="3028314"/>
    <lineage>
        <taxon>Bacteria</taxon>
        <taxon>Pseudomonadati</taxon>
        <taxon>Pseudomonadota</taxon>
        <taxon>Gammaproteobacteria</taxon>
        <taxon>Aeromonadales</taxon>
        <taxon>Aeromonadaceae</taxon>
        <taxon>Oceanimonas</taxon>
    </lineage>
</organism>
<proteinExistence type="predicted"/>
<dbReference type="KEGG" id="ope:PU634_16740"/>
<evidence type="ECO:0000313" key="2">
    <source>
        <dbReference type="Proteomes" id="UP001223802"/>
    </source>
</evidence>
<gene>
    <name evidence="1" type="ORF">PU634_16740</name>
</gene>